<evidence type="ECO:0000313" key="19">
    <source>
        <dbReference type="EMBL" id="TPX45233.1"/>
    </source>
</evidence>
<evidence type="ECO:0000256" key="16">
    <source>
        <dbReference type="ARBA" id="ARBA00048414"/>
    </source>
</evidence>
<dbReference type="PANTHER" id="PTHR44845">
    <property type="entry name" value="CARRIER DOMAIN-CONTAINING PROTEIN"/>
    <property type="match status" value="1"/>
</dbReference>
<dbReference type="InterPro" id="IPR042099">
    <property type="entry name" value="ANL_N_sf"/>
</dbReference>
<evidence type="ECO:0000256" key="13">
    <source>
        <dbReference type="ARBA" id="ARBA00031335"/>
    </source>
</evidence>
<dbReference type="InterPro" id="IPR006162">
    <property type="entry name" value="Ppantetheine_attach_site"/>
</dbReference>
<dbReference type="PROSITE" id="PS00455">
    <property type="entry name" value="AMP_BINDING"/>
    <property type="match status" value="1"/>
</dbReference>
<evidence type="ECO:0000256" key="6">
    <source>
        <dbReference type="ARBA" id="ARBA00013073"/>
    </source>
</evidence>
<dbReference type="Pfam" id="PF00501">
    <property type="entry name" value="AMP-binding"/>
    <property type="match status" value="1"/>
</dbReference>
<dbReference type="InterPro" id="IPR025110">
    <property type="entry name" value="AMP-bd_C"/>
</dbReference>
<evidence type="ECO:0000256" key="12">
    <source>
        <dbReference type="ARBA" id="ARBA00023154"/>
    </source>
</evidence>
<dbReference type="InterPro" id="IPR000873">
    <property type="entry name" value="AMP-dep_synth/lig_dom"/>
</dbReference>
<dbReference type="NCBIfam" id="TIGR01746">
    <property type="entry name" value="Thioester-redct"/>
    <property type="match status" value="1"/>
</dbReference>
<dbReference type="InterPro" id="IPR020845">
    <property type="entry name" value="AMP-binding_CS"/>
</dbReference>
<dbReference type="Pfam" id="PF07993">
    <property type="entry name" value="NAD_binding_4"/>
    <property type="match status" value="1"/>
</dbReference>
<dbReference type="FunFam" id="3.30.300.30:FF:000010">
    <property type="entry name" value="Enterobactin synthetase component F"/>
    <property type="match status" value="1"/>
</dbReference>
<dbReference type="GO" id="GO:0031177">
    <property type="term" value="F:phosphopantetheine binding"/>
    <property type="evidence" value="ECO:0007669"/>
    <property type="project" value="InterPro"/>
</dbReference>
<evidence type="ECO:0000256" key="2">
    <source>
        <dbReference type="ARBA" id="ARBA00003499"/>
    </source>
</evidence>
<dbReference type="VEuPathDB" id="FungiDB:SeMB42_g05706"/>
<protein>
    <recommendedName>
        <fullName evidence="14">Alpha-aminoadipate reductase</fullName>
        <ecNumber evidence="6">1.2.1.31</ecNumber>
        <ecNumber evidence="5">1.2.1.95</ecNumber>
    </recommendedName>
    <alternativeName>
        <fullName evidence="13">L-aminoadipate-semialdehyde dehydrogenase</fullName>
    </alternativeName>
</protein>
<evidence type="ECO:0000256" key="1">
    <source>
        <dbReference type="ARBA" id="ARBA00001957"/>
    </source>
</evidence>
<organism evidence="19 20">
    <name type="scientific">Synchytrium endobioticum</name>
    <dbReference type="NCBI Taxonomy" id="286115"/>
    <lineage>
        <taxon>Eukaryota</taxon>
        <taxon>Fungi</taxon>
        <taxon>Fungi incertae sedis</taxon>
        <taxon>Chytridiomycota</taxon>
        <taxon>Chytridiomycota incertae sedis</taxon>
        <taxon>Chytridiomycetes</taxon>
        <taxon>Synchytriales</taxon>
        <taxon>Synchytriaceae</taxon>
        <taxon>Synchytrium</taxon>
    </lineage>
</organism>
<dbReference type="Pfam" id="PF00550">
    <property type="entry name" value="PP-binding"/>
    <property type="match status" value="1"/>
</dbReference>
<comment type="function">
    <text evidence="2">Catalyzes the activation of alpha-aminoadipate by ATP-dependent adenylation and the reduction of activated alpha-aminoadipate by NADPH. The activated alpha-aminoadipate is bound to the phosphopantheinyl group of the enzyme itself before it is reduced to (S)-2-amino-6-oxohexanoate.</text>
</comment>
<reference evidence="19 20" key="1">
    <citation type="journal article" date="2019" name="Sci. Rep.">
        <title>Comparative genomics of chytrid fungi reveal insights into the obligate biotrophic and pathogenic lifestyle of Synchytrium endobioticum.</title>
        <authorList>
            <person name="van de Vossenberg B.T.L.H."/>
            <person name="Warris S."/>
            <person name="Nguyen H.D.T."/>
            <person name="van Gent-Pelzer M.P.E."/>
            <person name="Joly D.L."/>
            <person name="van de Geest H.C."/>
            <person name="Bonants P.J.M."/>
            <person name="Smith D.S."/>
            <person name="Levesque C.A."/>
            <person name="van der Lee T.A.J."/>
        </authorList>
    </citation>
    <scope>NUCLEOTIDE SEQUENCE [LARGE SCALE GENOMIC DNA]</scope>
    <source>
        <strain evidence="19 20">LEV6574</strain>
    </source>
</reference>
<gene>
    <name evidence="19" type="ORF">SeLEV6574_g03991</name>
</gene>
<evidence type="ECO:0000256" key="7">
    <source>
        <dbReference type="ARBA" id="ARBA00022450"/>
    </source>
</evidence>
<keyword evidence="11" id="KW-0560">Oxidoreductase</keyword>
<dbReference type="Pfam" id="PF13193">
    <property type="entry name" value="AMP-binding_C"/>
    <property type="match status" value="1"/>
</dbReference>
<dbReference type="PROSITE" id="PS00012">
    <property type="entry name" value="PHOSPHOPANTETHEINE"/>
    <property type="match status" value="1"/>
</dbReference>
<sequence>MIRSTTGPPNDAGARAYDNSESLSRWSLRLANLTELILPTDYPRPIPLKVVEADLVHALREPAALSLMTLSLAARHSTLPTTSHPATSSASPFTILLAAFVVLLHKYTGEEDILVGSSSSVANPLLLRMKVPDSASFLDIVNHVLQTEREAAADEIPFADILYGLFHDSTADPLPSLFNVRFFDLTETTPATLEATTSSSSCDITIFVTQSPSVRRILPIELRVTYNSVLFAQDRILDTLDQLEMLLDAAAKNPSCPIAKISIVTDRAKRVTPNPLADLGWDNFVGAIPDIFARNAQAHPHRICVVESKDNTTQGLSNLRQFTYKHIHEASNVVAHHILQNGIQREDVIVLYSYRGVDLVVAIMGVLKAGATFSVIDPAYPAQRQIIYLSVAKPRGLIILRKAGVLVDQVRTFVTESLQIVCEIPALEMLDNGSVIGGSFTSSCSILDVLDHAQQFQSRDTGVVLGPDSVGTLSFTSGSTGIPKGVRGRHFSLTHFYPWMKEEFELSQNERFTMLSGIAHDPIQRDIFTPLFLGAQLRIPTVNDIGSPGRLAEWMAAQEITVTHLTPAMGQLLSANATTLMPFLRNAFFVGDVLTKRDVLRLQHLAVNVNIINMYGTTETQRAVSYLRIPPPSTNPGFLSEQKDIMPAGTGMKDVQLLVINQSGLLCGIGEVGEIFVRSSGLAEGYLGLNDATASKFVSNPFNPNGPALGASAPFYKGPRDRMYRSGDLGRYRPDGLVECTGRSDDQVKIRGFRIELGEIDTHLSQHPRVRENVTLVRRDKYEEQTLVSYFVPLVASDNIDELISDIREYLKNKLPTYAVPTVFVPLARMPLTPNGKVDKNALPFPDTALSGGYTADKGAATVSAEDMTPTQRAIAEIWASMLSPSTPIKVTDNFFDLGGHSIMATRLVFALRTKMALDVPLDIVYSEPTVKGMAHELDRLRITDLNLAPGAQETISSPTLPSLEKLDFDYAIDEDALDDPAITAGSLKFEMPNAVNMTVFLTGATGFLGAFLLSELLIRYPGAKVMCLVRAPTDEAGMSRLRENGARHLVWSDDWARDGRVQILTGDLSHPHFGICDAEWTRLTQEVDVIVHNGALVHWVYPYSKLKGPNVQGTIEALKLASTYKIKPLHFISSTSVLDTSHYSDMVGLGEAGLVPESDNLEGSRVGLRNGYGQSKWVAERLCMRARSRGVPVTIVRPGYIMGDARTGVTNTDDFIWRLVKGCIQLGRIPRIANVVNMTSVEYVAGVVAAIVACPEALKFGNFHMWNNQRYRFDDLFSSISQHGWKVEPTDYISWRTSLMDLTIATQDNALFPLLHFVLDDLPTSTRSAELDDRNAQNIAKSAGITCQSMKSTISLYYGYLAAVGFLDQPTSGNLPYRYEWKNLTGVVSRSGR</sequence>
<evidence type="ECO:0000259" key="18">
    <source>
        <dbReference type="PROSITE" id="PS50075"/>
    </source>
</evidence>
<keyword evidence="8" id="KW-0597">Phosphoprotein</keyword>
<dbReference type="PIRSF" id="PIRSF001617">
    <property type="entry name" value="Alpha-AR"/>
    <property type="match status" value="1"/>
</dbReference>
<dbReference type="EMBL" id="QEAM01000148">
    <property type="protein sequence ID" value="TPX45233.1"/>
    <property type="molecule type" value="Genomic_DNA"/>
</dbReference>
<comment type="caution">
    <text evidence="19">The sequence shown here is derived from an EMBL/GenBank/DDBJ whole genome shotgun (WGS) entry which is preliminary data.</text>
</comment>
<keyword evidence="10" id="KW-0521">NADP</keyword>
<dbReference type="SUPFAM" id="SSF47336">
    <property type="entry name" value="ACP-like"/>
    <property type="match status" value="1"/>
</dbReference>
<dbReference type="NCBIfam" id="TIGR03443">
    <property type="entry name" value="alpha_am_amid"/>
    <property type="match status" value="1"/>
</dbReference>
<dbReference type="PANTHER" id="PTHR44845:SF1">
    <property type="entry name" value="L-2-AMINOADIPATE REDUCTASE"/>
    <property type="match status" value="1"/>
</dbReference>
<feature type="domain" description="Carrier" evidence="18">
    <location>
        <begin position="866"/>
        <end position="942"/>
    </location>
</feature>
<dbReference type="CDD" id="cd05235">
    <property type="entry name" value="SDR_e1"/>
    <property type="match status" value="1"/>
</dbReference>
<evidence type="ECO:0000256" key="17">
    <source>
        <dbReference type="ARBA" id="ARBA00049537"/>
    </source>
</evidence>
<dbReference type="Proteomes" id="UP000320475">
    <property type="component" value="Unassembled WGS sequence"/>
</dbReference>
<evidence type="ECO:0000313" key="20">
    <source>
        <dbReference type="Proteomes" id="UP000320475"/>
    </source>
</evidence>
<dbReference type="InterPro" id="IPR036291">
    <property type="entry name" value="NAD(P)-bd_dom_sf"/>
</dbReference>
<dbReference type="InterPro" id="IPR010071">
    <property type="entry name" value="AA_adenyl_dom"/>
</dbReference>
<evidence type="ECO:0000256" key="4">
    <source>
        <dbReference type="ARBA" id="ARBA00006432"/>
    </source>
</evidence>
<dbReference type="Gene3D" id="3.40.50.12780">
    <property type="entry name" value="N-terminal domain of ligase-like"/>
    <property type="match status" value="1"/>
</dbReference>
<dbReference type="InterPro" id="IPR009081">
    <property type="entry name" value="PP-bd_ACP"/>
</dbReference>
<accession>A0A507D1A9</accession>
<comment type="similarity">
    <text evidence="4">Belongs to the ATP-dependent AMP-binding enzyme family.</text>
</comment>
<dbReference type="EC" id="1.2.1.95" evidence="5"/>
<dbReference type="InterPro" id="IPR020806">
    <property type="entry name" value="PKS_PP-bd"/>
</dbReference>
<dbReference type="InterPro" id="IPR001242">
    <property type="entry name" value="Condensation_dom"/>
</dbReference>
<dbReference type="SMART" id="SM00823">
    <property type="entry name" value="PKS_PP"/>
    <property type="match status" value="1"/>
</dbReference>
<dbReference type="Gene3D" id="3.30.559.30">
    <property type="entry name" value="Nonribosomal peptide synthetase, condensation domain"/>
    <property type="match status" value="1"/>
</dbReference>
<dbReference type="GO" id="GO:0019878">
    <property type="term" value="P:lysine biosynthetic process via aminoadipic acid"/>
    <property type="evidence" value="ECO:0007669"/>
    <property type="project" value="UniProtKB-UniPathway"/>
</dbReference>
<dbReference type="Pfam" id="PF00668">
    <property type="entry name" value="Condensation"/>
    <property type="match status" value="1"/>
</dbReference>
<comment type="pathway">
    <text evidence="3">Amino-acid biosynthesis; L-lysine biosynthesis via AAA pathway; L-lysine from L-alpha-aminoadipate (fungal route): step 1/3.</text>
</comment>
<comment type="catalytic activity">
    <reaction evidence="15">
        <text>(S)-2-amino-6-oxohexanoate + AMP + diphosphate + NADP(+) = L-2-aminoadipate + ATP + NADPH + H(+)</text>
        <dbReference type="Rhea" id="RHEA:46936"/>
        <dbReference type="ChEBI" id="CHEBI:15378"/>
        <dbReference type="ChEBI" id="CHEBI:30616"/>
        <dbReference type="ChEBI" id="CHEBI:33019"/>
        <dbReference type="ChEBI" id="CHEBI:57783"/>
        <dbReference type="ChEBI" id="CHEBI:58321"/>
        <dbReference type="ChEBI" id="CHEBI:58349"/>
        <dbReference type="ChEBI" id="CHEBI:58672"/>
        <dbReference type="ChEBI" id="CHEBI:456215"/>
        <dbReference type="EC" id="1.2.1.95"/>
    </reaction>
</comment>
<keyword evidence="9" id="KW-0028">Amino-acid biosynthesis</keyword>
<dbReference type="Gene3D" id="3.40.50.720">
    <property type="entry name" value="NAD(P)-binding Rossmann-like Domain"/>
    <property type="match status" value="1"/>
</dbReference>
<dbReference type="GO" id="GO:0044550">
    <property type="term" value="P:secondary metabolite biosynthetic process"/>
    <property type="evidence" value="ECO:0007669"/>
    <property type="project" value="UniProtKB-ARBA"/>
</dbReference>
<evidence type="ECO:0000256" key="5">
    <source>
        <dbReference type="ARBA" id="ARBA00012913"/>
    </source>
</evidence>
<dbReference type="OrthoDB" id="329835at2759"/>
<dbReference type="SUPFAM" id="SSF52777">
    <property type="entry name" value="CoA-dependent acyltransferases"/>
    <property type="match status" value="1"/>
</dbReference>
<comment type="catalytic activity">
    <reaction evidence="16">
        <text>(S)-2-amino-6-oxohexanoate + NAD(+) + H2O = L-2-aminoadipate + NADH + 2 H(+)</text>
        <dbReference type="Rhea" id="RHEA:12308"/>
        <dbReference type="ChEBI" id="CHEBI:15377"/>
        <dbReference type="ChEBI" id="CHEBI:15378"/>
        <dbReference type="ChEBI" id="CHEBI:57540"/>
        <dbReference type="ChEBI" id="CHEBI:57945"/>
        <dbReference type="ChEBI" id="CHEBI:58321"/>
        <dbReference type="ChEBI" id="CHEBI:58672"/>
        <dbReference type="EC" id="1.2.1.31"/>
    </reaction>
</comment>
<dbReference type="NCBIfam" id="TIGR01733">
    <property type="entry name" value="AA-adenyl-dom"/>
    <property type="match status" value="1"/>
</dbReference>
<dbReference type="UniPathway" id="UPA00033">
    <property type="reaction ID" value="UER00032"/>
</dbReference>
<dbReference type="Gene3D" id="1.10.1200.10">
    <property type="entry name" value="ACP-like"/>
    <property type="match status" value="1"/>
</dbReference>
<dbReference type="InterPro" id="IPR010080">
    <property type="entry name" value="Thioester_reductase-like_dom"/>
</dbReference>
<evidence type="ECO:0000256" key="3">
    <source>
        <dbReference type="ARBA" id="ARBA00004827"/>
    </source>
</evidence>
<evidence type="ECO:0000256" key="9">
    <source>
        <dbReference type="ARBA" id="ARBA00022605"/>
    </source>
</evidence>
<evidence type="ECO:0000256" key="14">
    <source>
        <dbReference type="ARBA" id="ARBA00032195"/>
    </source>
</evidence>
<evidence type="ECO:0000256" key="8">
    <source>
        <dbReference type="ARBA" id="ARBA00022553"/>
    </source>
</evidence>
<dbReference type="SUPFAM" id="SSF56801">
    <property type="entry name" value="Acetyl-CoA synthetase-like"/>
    <property type="match status" value="1"/>
</dbReference>
<dbReference type="EC" id="1.2.1.31" evidence="6"/>
<evidence type="ECO:0000256" key="10">
    <source>
        <dbReference type="ARBA" id="ARBA00022857"/>
    </source>
</evidence>
<evidence type="ECO:0000256" key="11">
    <source>
        <dbReference type="ARBA" id="ARBA00023002"/>
    </source>
</evidence>
<proteinExistence type="inferred from homology"/>
<comment type="catalytic activity">
    <reaction evidence="17">
        <text>(S)-2-amino-6-oxohexanoate + NADP(+) + H2O = L-2-aminoadipate + NADPH + 2 H(+)</text>
        <dbReference type="Rhea" id="RHEA:12304"/>
        <dbReference type="ChEBI" id="CHEBI:15377"/>
        <dbReference type="ChEBI" id="CHEBI:15378"/>
        <dbReference type="ChEBI" id="CHEBI:57783"/>
        <dbReference type="ChEBI" id="CHEBI:58321"/>
        <dbReference type="ChEBI" id="CHEBI:58349"/>
        <dbReference type="ChEBI" id="CHEBI:58672"/>
        <dbReference type="EC" id="1.2.1.31"/>
    </reaction>
</comment>
<dbReference type="InterPro" id="IPR045851">
    <property type="entry name" value="AMP-bd_C_sf"/>
</dbReference>
<keyword evidence="12" id="KW-0457">Lysine biosynthesis</keyword>
<dbReference type="SUPFAM" id="SSF51735">
    <property type="entry name" value="NAD(P)-binding Rossmann-fold domains"/>
    <property type="match status" value="1"/>
</dbReference>
<evidence type="ECO:0000256" key="15">
    <source>
        <dbReference type="ARBA" id="ARBA00048260"/>
    </source>
</evidence>
<dbReference type="InterPro" id="IPR036736">
    <property type="entry name" value="ACP-like_sf"/>
</dbReference>
<keyword evidence="7" id="KW-0596">Phosphopantetheine</keyword>
<dbReference type="InterPro" id="IPR013120">
    <property type="entry name" value="FAR_NAD-bd"/>
</dbReference>
<name>A0A507D1A9_9FUNG</name>
<dbReference type="Gene3D" id="3.30.300.30">
    <property type="match status" value="1"/>
</dbReference>
<comment type="cofactor">
    <cofactor evidence="1">
        <name>pantetheine 4'-phosphate</name>
        <dbReference type="ChEBI" id="CHEBI:47942"/>
    </cofactor>
</comment>
<dbReference type="PROSITE" id="PS50075">
    <property type="entry name" value="CARRIER"/>
    <property type="match status" value="1"/>
</dbReference>
<dbReference type="GO" id="GO:0004043">
    <property type="term" value="F:L-aminoadipate-semialdehyde dehydrogenase [NAD(P)+] activity"/>
    <property type="evidence" value="ECO:0007669"/>
    <property type="project" value="UniProtKB-EC"/>
</dbReference>
<dbReference type="InterPro" id="IPR014397">
    <property type="entry name" value="Lys2"/>
</dbReference>